<dbReference type="EMBL" id="HACA01030478">
    <property type="protein sequence ID" value="CDW47839.1"/>
    <property type="molecule type" value="Transcribed_RNA"/>
</dbReference>
<sequence length="58" mass="6809">MLYDASNGCFSLQLDHHVIGLARIFNLMYRTDCWAREGDFDVIENRKSTKYKHTKGQN</sequence>
<reference evidence="1" key="1">
    <citation type="submission" date="2014-05" db="EMBL/GenBank/DDBJ databases">
        <authorList>
            <person name="Chronopoulou M."/>
        </authorList>
    </citation>
    <scope>NUCLEOTIDE SEQUENCE</scope>
    <source>
        <tissue evidence="1">Whole organism</tissue>
    </source>
</reference>
<dbReference type="AlphaFoldDB" id="A0A0K2VBJ0"/>
<evidence type="ECO:0000313" key="1">
    <source>
        <dbReference type="EMBL" id="CDW47839.1"/>
    </source>
</evidence>
<proteinExistence type="predicted"/>
<organism evidence="1">
    <name type="scientific">Lepeophtheirus salmonis</name>
    <name type="common">Salmon louse</name>
    <name type="synonym">Caligus salmonis</name>
    <dbReference type="NCBI Taxonomy" id="72036"/>
    <lineage>
        <taxon>Eukaryota</taxon>
        <taxon>Metazoa</taxon>
        <taxon>Ecdysozoa</taxon>
        <taxon>Arthropoda</taxon>
        <taxon>Crustacea</taxon>
        <taxon>Multicrustacea</taxon>
        <taxon>Hexanauplia</taxon>
        <taxon>Copepoda</taxon>
        <taxon>Siphonostomatoida</taxon>
        <taxon>Caligidae</taxon>
        <taxon>Lepeophtheirus</taxon>
    </lineage>
</organism>
<accession>A0A0K2VBJ0</accession>
<protein>
    <submittedName>
        <fullName evidence="1">Uncharacterized protein</fullName>
    </submittedName>
</protein>
<name>A0A0K2VBJ0_LEPSM</name>